<dbReference type="CDD" id="cd06225">
    <property type="entry name" value="HAMP"/>
    <property type="match status" value="1"/>
</dbReference>
<comment type="catalytic activity">
    <reaction evidence="1">
        <text>ATP + protein L-histidine = ADP + protein N-phospho-L-histidine.</text>
        <dbReference type="EC" id="2.7.13.3"/>
    </reaction>
</comment>
<keyword evidence="4" id="KW-0597">Phosphoprotein</keyword>
<dbReference type="RefSeq" id="WP_073276587.1">
    <property type="nucleotide sequence ID" value="NZ_FRAC01000012.1"/>
</dbReference>
<dbReference type="AlphaFoldDB" id="A0A1M6SW94"/>
<dbReference type="Gene3D" id="3.30.565.10">
    <property type="entry name" value="Histidine kinase-like ATPase, C-terminal domain"/>
    <property type="match status" value="1"/>
</dbReference>
<accession>A0A1M6SW94</accession>
<dbReference type="InterPro" id="IPR005467">
    <property type="entry name" value="His_kinase_dom"/>
</dbReference>
<dbReference type="OrthoDB" id="9809348at2"/>
<dbReference type="Gene3D" id="6.10.340.10">
    <property type="match status" value="1"/>
</dbReference>
<dbReference type="SMART" id="SM00304">
    <property type="entry name" value="HAMP"/>
    <property type="match status" value="1"/>
</dbReference>
<dbReference type="EMBL" id="FRAC01000012">
    <property type="protein sequence ID" value="SHK48838.1"/>
    <property type="molecule type" value="Genomic_DNA"/>
</dbReference>
<dbReference type="SUPFAM" id="SSF55874">
    <property type="entry name" value="ATPase domain of HSP90 chaperone/DNA topoisomerase II/histidine kinase"/>
    <property type="match status" value="1"/>
</dbReference>
<evidence type="ECO:0000256" key="6">
    <source>
        <dbReference type="ARBA" id="ARBA00022777"/>
    </source>
</evidence>
<keyword evidence="7" id="KW-0902">Two-component regulatory system</keyword>
<evidence type="ECO:0000259" key="9">
    <source>
        <dbReference type="PROSITE" id="PS50109"/>
    </source>
</evidence>
<evidence type="ECO:0000256" key="5">
    <source>
        <dbReference type="ARBA" id="ARBA00022679"/>
    </source>
</evidence>
<gene>
    <name evidence="11" type="ORF">SAMN02745136_02619</name>
</gene>
<dbReference type="EC" id="2.7.13.3" evidence="3"/>
<feature type="domain" description="HAMP" evidence="10">
    <location>
        <begin position="305"/>
        <end position="357"/>
    </location>
</feature>
<evidence type="ECO:0000256" key="4">
    <source>
        <dbReference type="ARBA" id="ARBA00022553"/>
    </source>
</evidence>
<dbReference type="PANTHER" id="PTHR34220:SF7">
    <property type="entry name" value="SENSOR HISTIDINE KINASE YPDA"/>
    <property type="match status" value="1"/>
</dbReference>
<dbReference type="InterPro" id="IPR003594">
    <property type="entry name" value="HATPase_dom"/>
</dbReference>
<keyword evidence="8" id="KW-0812">Transmembrane</keyword>
<dbReference type="SMART" id="SM00387">
    <property type="entry name" value="HATPase_c"/>
    <property type="match status" value="1"/>
</dbReference>
<reference evidence="11 12" key="1">
    <citation type="submission" date="2016-11" db="EMBL/GenBank/DDBJ databases">
        <authorList>
            <person name="Jaros S."/>
            <person name="Januszkiewicz K."/>
            <person name="Wedrychowicz H."/>
        </authorList>
    </citation>
    <scope>NUCLEOTIDE SEQUENCE [LARGE SCALE GENOMIC DNA]</scope>
    <source>
        <strain evidence="11 12">DSM 15929</strain>
    </source>
</reference>
<feature type="transmembrane region" description="Helical" evidence="8">
    <location>
        <begin position="281"/>
        <end position="303"/>
    </location>
</feature>
<dbReference type="PROSITE" id="PS50109">
    <property type="entry name" value="HIS_KIN"/>
    <property type="match status" value="1"/>
</dbReference>
<keyword evidence="8" id="KW-1133">Transmembrane helix</keyword>
<keyword evidence="8" id="KW-0472">Membrane</keyword>
<comment type="subcellular location">
    <subcellularLocation>
        <location evidence="2">Membrane</location>
    </subcellularLocation>
</comment>
<dbReference type="SUPFAM" id="SSF158472">
    <property type="entry name" value="HAMP domain-like"/>
    <property type="match status" value="1"/>
</dbReference>
<proteinExistence type="predicted"/>
<evidence type="ECO:0000256" key="3">
    <source>
        <dbReference type="ARBA" id="ARBA00012438"/>
    </source>
</evidence>
<dbReference type="GO" id="GO:0000155">
    <property type="term" value="F:phosphorelay sensor kinase activity"/>
    <property type="evidence" value="ECO:0007669"/>
    <property type="project" value="InterPro"/>
</dbReference>
<dbReference type="Pfam" id="PF06580">
    <property type="entry name" value="His_kinase"/>
    <property type="match status" value="1"/>
</dbReference>
<evidence type="ECO:0000256" key="8">
    <source>
        <dbReference type="SAM" id="Phobius"/>
    </source>
</evidence>
<dbReference type="Pfam" id="PF00672">
    <property type="entry name" value="HAMP"/>
    <property type="match status" value="1"/>
</dbReference>
<dbReference type="Proteomes" id="UP000184386">
    <property type="component" value="Unassembled WGS sequence"/>
</dbReference>
<dbReference type="InterPro" id="IPR036890">
    <property type="entry name" value="HATPase_C_sf"/>
</dbReference>
<feature type="domain" description="Histidine kinase" evidence="9">
    <location>
        <begin position="400"/>
        <end position="568"/>
    </location>
</feature>
<evidence type="ECO:0000256" key="2">
    <source>
        <dbReference type="ARBA" id="ARBA00004370"/>
    </source>
</evidence>
<dbReference type="PANTHER" id="PTHR34220">
    <property type="entry name" value="SENSOR HISTIDINE KINASE YPDA"/>
    <property type="match status" value="1"/>
</dbReference>
<keyword evidence="5" id="KW-0808">Transferase</keyword>
<evidence type="ECO:0000313" key="11">
    <source>
        <dbReference type="EMBL" id="SHK48838.1"/>
    </source>
</evidence>
<dbReference type="Pfam" id="PF02518">
    <property type="entry name" value="HATPase_c"/>
    <property type="match status" value="1"/>
</dbReference>
<dbReference type="InterPro" id="IPR003660">
    <property type="entry name" value="HAMP_dom"/>
</dbReference>
<dbReference type="InterPro" id="IPR050640">
    <property type="entry name" value="Bact_2-comp_sensor_kinase"/>
</dbReference>
<evidence type="ECO:0000259" key="10">
    <source>
        <dbReference type="PROSITE" id="PS50885"/>
    </source>
</evidence>
<evidence type="ECO:0000256" key="1">
    <source>
        <dbReference type="ARBA" id="ARBA00000085"/>
    </source>
</evidence>
<evidence type="ECO:0000313" key="12">
    <source>
        <dbReference type="Proteomes" id="UP000184386"/>
    </source>
</evidence>
<protein>
    <recommendedName>
        <fullName evidence="3">histidine kinase</fullName>
        <ecNumber evidence="3">2.7.13.3</ecNumber>
    </recommendedName>
</protein>
<organism evidence="11 12">
    <name type="scientific">Anaerocolumna jejuensis DSM 15929</name>
    <dbReference type="NCBI Taxonomy" id="1121322"/>
    <lineage>
        <taxon>Bacteria</taxon>
        <taxon>Bacillati</taxon>
        <taxon>Bacillota</taxon>
        <taxon>Clostridia</taxon>
        <taxon>Lachnospirales</taxon>
        <taxon>Lachnospiraceae</taxon>
        <taxon>Anaerocolumna</taxon>
    </lineage>
</organism>
<evidence type="ECO:0000256" key="7">
    <source>
        <dbReference type="ARBA" id="ARBA00023012"/>
    </source>
</evidence>
<keyword evidence="6 11" id="KW-0418">Kinase</keyword>
<dbReference type="PROSITE" id="PS50885">
    <property type="entry name" value="HAMP"/>
    <property type="match status" value="1"/>
</dbReference>
<name>A0A1M6SW94_9FIRM</name>
<dbReference type="InterPro" id="IPR010559">
    <property type="entry name" value="Sig_transdc_His_kin_internal"/>
</dbReference>
<sequence length="568" mass="64786">MKHMLEYFKNLSFRKKVTIICLFVGLIPVILLGSFSYGQVRKLLIDREKTALKESLKQEVYNLNYKIDSYLNAMNLILWDEDVRNSLTHTFTNNFDMYKTYMYELDPLFTTVRSLHGEIKTLTIYTDNPIYPHGSTLRPLGDIKNLPWYREALSKTTPFFAASKDKKSLSLICRLYLSGSNYTSILYMNISYEKTFSTLSSLFNKSYGVFLENGQGEVLYSFHDFKEKDLSYALSDQSLSALKGGKLNETYVIQSVSLKNSGWKIYVYRPVSTVSEAANQITVIVILIVLLCLLLLFVLSALLSKSLVRPLEELSEDMDKLEDSEMAVRVVYDSSDELGHLVKSFRRMVSRIQYLIDEVYKSKITQQEYEMKALQAQINPHFLYNSLSLINGKAIMAEQEDISRMAQLLSTFYRTTLNKGKNLISVHDELENTRSYINIQSMMHSNSFDVVYEIDESALSLVMINLLLQPLTENAIIHGIDHKETPGRGLLTISLTRSAALLIFTVSDNGCGMQAETLTRLLTSETNGYGAHNVHQRVQLYYGAEFGLKYESKVNEGTTVWLTLPAAQ</sequence>
<dbReference type="STRING" id="1121322.SAMN02745136_02619"/>
<dbReference type="GO" id="GO:0016020">
    <property type="term" value="C:membrane"/>
    <property type="evidence" value="ECO:0007669"/>
    <property type="project" value="UniProtKB-SubCell"/>
</dbReference>
<keyword evidence="12" id="KW-1185">Reference proteome</keyword>